<dbReference type="Pfam" id="PF12520">
    <property type="entry name" value="DUF3723"/>
    <property type="match status" value="1"/>
</dbReference>
<dbReference type="OrthoDB" id="4227485at2759"/>
<dbReference type="STRING" id="380704.G3Y5J1"/>
<reference evidence="1 2" key="1">
    <citation type="journal article" date="2011" name="Genome Res.">
        <title>Comparative genomics of citric-acid-producing Aspergillus niger ATCC 1015 versus enzyme-producing CBS 513.88.</title>
        <authorList>
            <person name="Andersen M.R."/>
            <person name="Salazar M.P."/>
            <person name="Schaap P.J."/>
            <person name="van de Vondervoort P.J."/>
            <person name="Culley D."/>
            <person name="Thykaer J."/>
            <person name="Frisvad J.C."/>
            <person name="Nielsen K.F."/>
            <person name="Albang R."/>
            <person name="Albermann K."/>
            <person name="Berka R.M."/>
            <person name="Braus G.H."/>
            <person name="Braus-Stromeyer S.A."/>
            <person name="Corrochano L.M."/>
            <person name="Dai Z."/>
            <person name="van Dijck P.W."/>
            <person name="Hofmann G."/>
            <person name="Lasure L.L."/>
            <person name="Magnuson J.K."/>
            <person name="Menke H."/>
            <person name="Meijer M."/>
            <person name="Meijer S.L."/>
            <person name="Nielsen J.B."/>
            <person name="Nielsen M.L."/>
            <person name="van Ooyen A.J."/>
            <person name="Pel H.J."/>
            <person name="Poulsen L."/>
            <person name="Samson R.A."/>
            <person name="Stam H."/>
            <person name="Tsang A."/>
            <person name="van den Brink J.M."/>
            <person name="Atkins A."/>
            <person name="Aerts A."/>
            <person name="Shapiro H."/>
            <person name="Pangilinan J."/>
            <person name="Salamov A."/>
            <person name="Lou Y."/>
            <person name="Lindquist E."/>
            <person name="Lucas S."/>
            <person name="Grimwood J."/>
            <person name="Grigoriev I.V."/>
            <person name="Kubicek C.P."/>
            <person name="Martinez D."/>
            <person name="van Peij N.N."/>
            <person name="Roubos J.A."/>
            <person name="Nielsen J."/>
            <person name="Baker S.E."/>
        </authorList>
    </citation>
    <scope>NUCLEOTIDE SEQUENCE [LARGE SCALE GENOMIC DNA]</scope>
    <source>
        <strain evidence="2">ATCC 1015 / CBS 113.46 / FGSC A1144 / LSHB Ac4 / NCTC 3858a / NRRL 328 / USDA 3528.7</strain>
    </source>
</reference>
<comment type="caution">
    <text evidence="1">The sequence shown here is derived from an EMBL/GenBank/DDBJ whole genome shotgun (WGS) entry which is preliminary data.</text>
</comment>
<feature type="non-terminal residue" evidence="1">
    <location>
        <position position="568"/>
    </location>
</feature>
<dbReference type="HOGENOM" id="CLU_004286_7_1_1"/>
<dbReference type="EMBL" id="ACJE01000013">
    <property type="protein sequence ID" value="EHA21856.1"/>
    <property type="molecule type" value="Genomic_DNA"/>
</dbReference>
<evidence type="ECO:0000313" key="2">
    <source>
        <dbReference type="Proteomes" id="UP000009038"/>
    </source>
</evidence>
<gene>
    <name evidence="1" type="ORF">ASPNIDRAFT_184330</name>
</gene>
<organism evidence="1 2">
    <name type="scientific">Aspergillus niger (strain ATCC 1015 / CBS 113.46 / FGSC A1144 / LSHB Ac4 / NCTC 3858a / NRRL 328 / USDA 3528.7)</name>
    <dbReference type="NCBI Taxonomy" id="380704"/>
    <lineage>
        <taxon>Eukaryota</taxon>
        <taxon>Fungi</taxon>
        <taxon>Dikarya</taxon>
        <taxon>Ascomycota</taxon>
        <taxon>Pezizomycotina</taxon>
        <taxon>Eurotiomycetes</taxon>
        <taxon>Eurotiomycetidae</taxon>
        <taxon>Eurotiales</taxon>
        <taxon>Aspergillaceae</taxon>
        <taxon>Aspergillus</taxon>
        <taxon>Aspergillus subgen. Circumdati</taxon>
    </lineage>
</organism>
<dbReference type="Proteomes" id="UP000009038">
    <property type="component" value="Unassembled WGS sequence"/>
</dbReference>
<evidence type="ECO:0000313" key="1">
    <source>
        <dbReference type="EMBL" id="EHA21856.1"/>
    </source>
</evidence>
<name>G3Y5J1_ASPNA</name>
<dbReference type="AlphaFoldDB" id="G3Y5J1"/>
<proteinExistence type="predicted"/>
<dbReference type="InterPro" id="IPR022198">
    <property type="entry name" value="DUF3723"/>
</dbReference>
<accession>G3Y5J1</accession>
<sequence>MEEYMLTDAERRLTAERQLKYQGTAKIGLDQISIHPLMNPEVDNKNVERLCEIFTRDGCRRLDIRHHVTAIVSKQPLERACRAAGLTIEQLKSRHQQYPHLHFTEARVECLHGKHRLRAAEDILIPSDRWWTVDLYTDDISSDLRTALVDEYANEKIPSDGEVYRKIRQYQHESNALFQQRWWCRLSENKAKRLRQLDSRDNTSLRAAFDALLPIPGLWNGMRLGSLNSVMALKCVEEVVHYLTHVKNFWSALVDYDRDKMARIDLHTVDTLQLYAPRASTGDRQIVEGIISSGQVFSNFTRLERESICTNLSSLEACNSIIPSLHTFFRDVKYLELCANAVKRLIVLGGRHRTVRSALINIFRPQSTDSDCLIQTSETSFRRQPGSVGERLESGYRQIWMYAMRHYPYLTKEVQSGRKARSTQAKAEARLDEHVLHSMATLAQKLGFCSDEIKSLIEQSPDLQIARNALIQARKPAYYHYEADVFESLVRQIAGYFSLAIPNEAPRVALTRGRVDSFKDRCGAPAKRLQELDCPHMFLDRLHSPTVTQETLSSLEVRRCVYYAFFGR</sequence>
<protein>
    <submittedName>
        <fullName evidence="1">Uncharacterized protein</fullName>
    </submittedName>
</protein>